<dbReference type="EMBL" id="BSFP01000019">
    <property type="protein sequence ID" value="GLL01951.1"/>
    <property type="molecule type" value="Genomic_DNA"/>
</dbReference>
<dbReference type="PANTHER" id="PTHR30055:SF234">
    <property type="entry name" value="HTH-TYPE TRANSCRIPTIONAL REGULATOR BETI"/>
    <property type="match status" value="1"/>
</dbReference>
<gene>
    <name evidence="6" type="ORF">GCM10017581_036930</name>
</gene>
<evidence type="ECO:0000256" key="4">
    <source>
        <dbReference type="PROSITE-ProRule" id="PRU00335"/>
    </source>
</evidence>
<reference evidence="6" key="2">
    <citation type="submission" date="2023-01" db="EMBL/GenBank/DDBJ databases">
        <authorList>
            <person name="Sun Q."/>
            <person name="Evtushenko L."/>
        </authorList>
    </citation>
    <scope>NUCLEOTIDE SEQUENCE</scope>
    <source>
        <strain evidence="6">VKM Ac-1321</strain>
    </source>
</reference>
<proteinExistence type="predicted"/>
<evidence type="ECO:0000313" key="6">
    <source>
        <dbReference type="EMBL" id="GLL01951.1"/>
    </source>
</evidence>
<dbReference type="InterPro" id="IPR009057">
    <property type="entry name" value="Homeodomain-like_sf"/>
</dbReference>
<comment type="caution">
    <text evidence="6">The sequence shown here is derived from an EMBL/GenBank/DDBJ whole genome shotgun (WGS) entry which is preliminary data.</text>
</comment>
<dbReference type="Proteomes" id="UP001143480">
    <property type="component" value="Unassembled WGS sequence"/>
</dbReference>
<dbReference type="SUPFAM" id="SSF46689">
    <property type="entry name" value="Homeodomain-like"/>
    <property type="match status" value="1"/>
</dbReference>
<dbReference type="AlphaFoldDB" id="A0A9W6KH27"/>
<dbReference type="GO" id="GO:0003700">
    <property type="term" value="F:DNA-binding transcription factor activity"/>
    <property type="evidence" value="ECO:0007669"/>
    <property type="project" value="TreeGrafter"/>
</dbReference>
<sequence>MRADAQRNRARILAAAGVVFAEGGATASTEEVARRAGVAIGTVFRHFPTKDDLVRALLKRLLEELTAAAADLDGRPGGLLALFELIVERTAANRTVVEVLAAEVPLAGPLGTLSAAADRLLQQGQAAGELRESVRIDAVMALLAGVTQAALSSPPDLRRRALDIVFTGLRRTPSAAPPPQTRTG</sequence>
<name>A0A9W6KH27_9ACTN</name>
<organism evidence="6 7">
    <name type="scientific">Dactylosporangium matsuzakiense</name>
    <dbReference type="NCBI Taxonomy" id="53360"/>
    <lineage>
        <taxon>Bacteria</taxon>
        <taxon>Bacillati</taxon>
        <taxon>Actinomycetota</taxon>
        <taxon>Actinomycetes</taxon>
        <taxon>Micromonosporales</taxon>
        <taxon>Micromonosporaceae</taxon>
        <taxon>Dactylosporangium</taxon>
    </lineage>
</organism>
<keyword evidence="2 4" id="KW-0238">DNA-binding</keyword>
<evidence type="ECO:0000256" key="2">
    <source>
        <dbReference type="ARBA" id="ARBA00023125"/>
    </source>
</evidence>
<dbReference type="SUPFAM" id="SSF48498">
    <property type="entry name" value="Tetracyclin repressor-like, C-terminal domain"/>
    <property type="match status" value="1"/>
</dbReference>
<dbReference type="Pfam" id="PF21597">
    <property type="entry name" value="TetR_C_43"/>
    <property type="match status" value="1"/>
</dbReference>
<feature type="domain" description="HTH tetR-type" evidence="5">
    <location>
        <begin position="6"/>
        <end position="65"/>
    </location>
</feature>
<dbReference type="GO" id="GO:0000976">
    <property type="term" value="F:transcription cis-regulatory region binding"/>
    <property type="evidence" value="ECO:0007669"/>
    <property type="project" value="TreeGrafter"/>
</dbReference>
<evidence type="ECO:0000313" key="7">
    <source>
        <dbReference type="Proteomes" id="UP001143480"/>
    </source>
</evidence>
<evidence type="ECO:0000259" key="5">
    <source>
        <dbReference type="PROSITE" id="PS50977"/>
    </source>
</evidence>
<dbReference type="PANTHER" id="PTHR30055">
    <property type="entry name" value="HTH-TYPE TRANSCRIPTIONAL REGULATOR RUTR"/>
    <property type="match status" value="1"/>
</dbReference>
<protein>
    <submittedName>
        <fullName evidence="6">TetR family transcriptional regulator</fullName>
    </submittedName>
</protein>
<dbReference type="Gene3D" id="1.10.357.10">
    <property type="entry name" value="Tetracycline Repressor, domain 2"/>
    <property type="match status" value="1"/>
</dbReference>
<evidence type="ECO:0000256" key="3">
    <source>
        <dbReference type="ARBA" id="ARBA00023163"/>
    </source>
</evidence>
<reference evidence="6" key="1">
    <citation type="journal article" date="2014" name="Int. J. Syst. Evol. Microbiol.">
        <title>Complete genome sequence of Corynebacterium casei LMG S-19264T (=DSM 44701T), isolated from a smear-ripened cheese.</title>
        <authorList>
            <consortium name="US DOE Joint Genome Institute (JGI-PGF)"/>
            <person name="Walter F."/>
            <person name="Albersmeier A."/>
            <person name="Kalinowski J."/>
            <person name="Ruckert C."/>
        </authorList>
    </citation>
    <scope>NUCLEOTIDE SEQUENCE</scope>
    <source>
        <strain evidence="6">VKM Ac-1321</strain>
    </source>
</reference>
<dbReference type="InterPro" id="IPR001647">
    <property type="entry name" value="HTH_TetR"/>
</dbReference>
<dbReference type="Pfam" id="PF00440">
    <property type="entry name" value="TetR_N"/>
    <property type="match status" value="1"/>
</dbReference>
<keyword evidence="7" id="KW-1185">Reference proteome</keyword>
<dbReference type="InterPro" id="IPR049445">
    <property type="entry name" value="TetR_SbtR-like_C"/>
</dbReference>
<dbReference type="PROSITE" id="PS50977">
    <property type="entry name" value="HTH_TETR_2"/>
    <property type="match status" value="1"/>
</dbReference>
<evidence type="ECO:0000256" key="1">
    <source>
        <dbReference type="ARBA" id="ARBA00023015"/>
    </source>
</evidence>
<accession>A0A9W6KH27</accession>
<dbReference type="InterPro" id="IPR036271">
    <property type="entry name" value="Tet_transcr_reg_TetR-rel_C_sf"/>
</dbReference>
<dbReference type="InterPro" id="IPR050109">
    <property type="entry name" value="HTH-type_TetR-like_transc_reg"/>
</dbReference>
<dbReference type="PRINTS" id="PR00455">
    <property type="entry name" value="HTHTETR"/>
</dbReference>
<keyword evidence="3" id="KW-0804">Transcription</keyword>
<feature type="DNA-binding region" description="H-T-H motif" evidence="4">
    <location>
        <begin position="28"/>
        <end position="47"/>
    </location>
</feature>
<keyword evidence="1" id="KW-0805">Transcription regulation</keyword>